<keyword evidence="2" id="KW-1185">Reference proteome</keyword>
<evidence type="ECO:0000313" key="2">
    <source>
        <dbReference type="Proteomes" id="UP001364617"/>
    </source>
</evidence>
<gene>
    <name evidence="1" type="ORF">R3I93_000118</name>
</gene>
<organism evidence="1 2">
    <name type="scientific">Phoxinus phoxinus</name>
    <name type="common">Eurasian minnow</name>
    <dbReference type="NCBI Taxonomy" id="58324"/>
    <lineage>
        <taxon>Eukaryota</taxon>
        <taxon>Metazoa</taxon>
        <taxon>Chordata</taxon>
        <taxon>Craniata</taxon>
        <taxon>Vertebrata</taxon>
        <taxon>Euteleostomi</taxon>
        <taxon>Actinopterygii</taxon>
        <taxon>Neopterygii</taxon>
        <taxon>Teleostei</taxon>
        <taxon>Ostariophysi</taxon>
        <taxon>Cypriniformes</taxon>
        <taxon>Leuciscidae</taxon>
        <taxon>Phoxininae</taxon>
        <taxon>Phoxinus</taxon>
    </lineage>
</organism>
<dbReference type="AlphaFoldDB" id="A0AAN9DM22"/>
<dbReference type="EMBL" id="JAYKXH010000001">
    <property type="protein sequence ID" value="KAK7175751.1"/>
    <property type="molecule type" value="Genomic_DNA"/>
</dbReference>
<dbReference type="Proteomes" id="UP001364617">
    <property type="component" value="Unassembled WGS sequence"/>
</dbReference>
<name>A0AAN9DM22_9TELE</name>
<evidence type="ECO:0000313" key="1">
    <source>
        <dbReference type="EMBL" id="KAK7175751.1"/>
    </source>
</evidence>
<comment type="caution">
    <text evidence="1">The sequence shown here is derived from an EMBL/GenBank/DDBJ whole genome shotgun (WGS) entry which is preliminary data.</text>
</comment>
<accession>A0AAN9DM22</accession>
<proteinExistence type="predicted"/>
<sequence>MMGLFAKNNLLEVFLHDPASCEEELQESSATRDIECITGEDQNNDEATEEAGSLGKATLISNILLCFW</sequence>
<reference evidence="1 2" key="1">
    <citation type="submission" date="2024-02" db="EMBL/GenBank/DDBJ databases">
        <title>Chromosome-level genome assembly of the Eurasian Minnow (Phoxinus phoxinus).</title>
        <authorList>
            <person name="Oriowo T.O."/>
            <person name="Martin S."/>
            <person name="Stange M."/>
            <person name="Chrysostomakis Y."/>
            <person name="Brown T."/>
            <person name="Winkler S."/>
            <person name="Kukowka S."/>
            <person name="Myers E.W."/>
            <person name="Bohne A."/>
        </authorList>
    </citation>
    <scope>NUCLEOTIDE SEQUENCE [LARGE SCALE GENOMIC DNA]</scope>
    <source>
        <strain evidence="1">ZFMK-TIS-60720</strain>
        <tissue evidence="1">Whole Organism</tissue>
    </source>
</reference>
<protein>
    <submittedName>
        <fullName evidence="1">Uncharacterized protein</fullName>
    </submittedName>
</protein>